<keyword evidence="3" id="KW-1185">Reference proteome</keyword>
<sequence length="546" mass="62938">MPRLDSSIRGLNEEPRDDFEGLSSSQMRQLLYFFLGPGSLVKVRDDLDAATLAELPLPRFATDLLNDLAKGEIKLTAKGNLPGKLVKDYYATGRLPDYAIERGITKLTGEDDYLPMQTVKHLLLQLRWIKKRQNRLSITAKGKKALRLPPADFFREMFVAHFTGFNLGWWDMYPDTSMLQHFAPYLTFLLLVLGETKRPITDYSSRLRRAFPMLNEDYPGTLLDRATETRLFERYLAYYGFVEVTRERYNPPQPATVVVTDRFRRVFHLDRDARPAPPSEEEQYERQLKTALFDAEMGSQTMISDDLPLEMLEAFQQQIRELEQQHSGAPTVRIGDLIGDIKLVPPREITGLSMARREISRLTEALRAQRILVQEAEAAELDDINFYEYLYNMLLNHEIVPPPPGTKRMVPFHEVFLANFDPLEALTESFLLALFDLDHTFPADLLAREMRLDNRVVPRQRALEHLRKWRKEYTSITPLAFEVVTDGPHVEPPSDRQAIKFYLVAYEVVRRAGGAPETFEGPGVMEFLLEDDEWRITGAEFPGFAF</sequence>
<evidence type="ECO:0000313" key="2">
    <source>
        <dbReference type="EMBL" id="THH40698.1"/>
    </source>
</evidence>
<evidence type="ECO:0000313" key="3">
    <source>
        <dbReference type="Proteomes" id="UP000308528"/>
    </source>
</evidence>
<dbReference type="EMBL" id="SRSF01000002">
    <property type="protein sequence ID" value="THH40698.1"/>
    <property type="molecule type" value="Genomic_DNA"/>
</dbReference>
<dbReference type="Proteomes" id="UP000308528">
    <property type="component" value="Unassembled WGS sequence"/>
</dbReference>
<evidence type="ECO:0000256" key="1">
    <source>
        <dbReference type="SAM" id="MobiDB-lite"/>
    </source>
</evidence>
<reference evidence="2 3" key="1">
    <citation type="submission" date="2019-04" db="EMBL/GenBank/DDBJ databases">
        <title>Lewinella litorea sp. nov., isolated from a marine sand.</title>
        <authorList>
            <person name="Yoon J.-H."/>
        </authorList>
    </citation>
    <scope>NUCLEOTIDE SEQUENCE [LARGE SCALE GENOMIC DNA]</scope>
    <source>
        <strain evidence="2 3">HSMS-39</strain>
    </source>
</reference>
<dbReference type="RefSeq" id="WP_136458211.1">
    <property type="nucleotide sequence ID" value="NZ_SRSF01000002.1"/>
</dbReference>
<accession>A0A4S4NQT3</accession>
<dbReference type="OrthoDB" id="9816539at2"/>
<dbReference type="AlphaFoldDB" id="A0A4S4NQT3"/>
<gene>
    <name evidence="2" type="ORF">E4021_08185</name>
</gene>
<comment type="caution">
    <text evidence="2">The sequence shown here is derived from an EMBL/GenBank/DDBJ whole genome shotgun (WGS) entry which is preliminary data.</text>
</comment>
<name>A0A4S4NQT3_9BACT</name>
<proteinExistence type="predicted"/>
<protein>
    <submittedName>
        <fullName evidence="2">Uncharacterized protein</fullName>
    </submittedName>
</protein>
<feature type="region of interest" description="Disordered" evidence="1">
    <location>
        <begin position="1"/>
        <end position="20"/>
    </location>
</feature>
<organism evidence="2 3">
    <name type="scientific">Neolewinella litorea</name>
    <dbReference type="NCBI Taxonomy" id="2562452"/>
    <lineage>
        <taxon>Bacteria</taxon>
        <taxon>Pseudomonadati</taxon>
        <taxon>Bacteroidota</taxon>
        <taxon>Saprospiria</taxon>
        <taxon>Saprospirales</taxon>
        <taxon>Lewinellaceae</taxon>
        <taxon>Neolewinella</taxon>
    </lineage>
</organism>